<dbReference type="PROSITE" id="PS51352">
    <property type="entry name" value="THIOREDOXIN_2"/>
    <property type="match status" value="1"/>
</dbReference>
<dbReference type="Pfam" id="PF00578">
    <property type="entry name" value="AhpC-TSA"/>
    <property type="match status" value="1"/>
</dbReference>
<gene>
    <name evidence="2" type="ORF">NMK71_07865</name>
</gene>
<dbReference type="GO" id="GO:0016209">
    <property type="term" value="F:antioxidant activity"/>
    <property type="evidence" value="ECO:0007669"/>
    <property type="project" value="InterPro"/>
</dbReference>
<feature type="domain" description="Thioredoxin" evidence="1">
    <location>
        <begin position="47"/>
        <end position="185"/>
    </location>
</feature>
<reference evidence="2" key="1">
    <citation type="submission" date="2022-07" db="EMBL/GenBank/DDBJ databases">
        <title>Description and genome-wide analysis of Profundicola chukchiensis gen. nov., sp. nov., marine bacteria isolated from bottom sediments of the Chukchi Sea.</title>
        <authorList>
            <person name="Romanenko L."/>
            <person name="Otstavnykh N."/>
            <person name="Kurilenko V."/>
            <person name="Eremeev V."/>
            <person name="Velansky P."/>
            <person name="Mikhailov V."/>
            <person name="Isaeva M."/>
        </authorList>
    </citation>
    <scope>NUCLEOTIDE SEQUENCE</scope>
    <source>
        <strain evidence="2">KMM 9713</strain>
    </source>
</reference>
<dbReference type="PANTHER" id="PTHR42852">
    <property type="entry name" value="THIOL:DISULFIDE INTERCHANGE PROTEIN DSBE"/>
    <property type="match status" value="1"/>
</dbReference>
<dbReference type="InterPro" id="IPR036249">
    <property type="entry name" value="Thioredoxin-like_sf"/>
</dbReference>
<dbReference type="Gene3D" id="3.40.30.10">
    <property type="entry name" value="Glutaredoxin"/>
    <property type="match status" value="1"/>
</dbReference>
<dbReference type="RefSeq" id="WP_304417251.1">
    <property type="nucleotide sequence ID" value="NZ_JANAIE010000005.1"/>
</dbReference>
<evidence type="ECO:0000259" key="1">
    <source>
        <dbReference type="PROSITE" id="PS51352"/>
    </source>
</evidence>
<dbReference type="AlphaFoldDB" id="A0A9X4MWS7"/>
<organism evidence="2 3">
    <name type="scientific">Profundicola chukchiensis</name>
    <dbReference type="NCBI Taxonomy" id="2961959"/>
    <lineage>
        <taxon>Bacteria</taxon>
        <taxon>Pseudomonadati</taxon>
        <taxon>Bacteroidota</taxon>
        <taxon>Flavobacteriia</taxon>
        <taxon>Flavobacteriales</taxon>
        <taxon>Weeksellaceae</taxon>
        <taxon>Profundicola</taxon>
    </lineage>
</organism>
<sequence>MKNFLRKRWSDILIGLFLLLMLLPQTRQPIQVFIQRMISFSPTTIDEDKQQTLENYNLRIENAKGEQINMIDYENEVIILNFWATWCPPCIAEMPDFGELHADYKDKVNFFFITQDEWDLVNKFEEKRNFNLPYYRLVEPNESLNYRQLPTTYVIDKKGKIVIDKVGVAKWNADSFREKLDELIAE</sequence>
<comment type="caution">
    <text evidence="2">The sequence shown here is derived from an EMBL/GenBank/DDBJ whole genome shotgun (WGS) entry which is preliminary data.</text>
</comment>
<accession>A0A9X4MWS7</accession>
<dbReference type="CDD" id="cd02966">
    <property type="entry name" value="TlpA_like_family"/>
    <property type="match status" value="1"/>
</dbReference>
<dbReference type="InterPro" id="IPR000866">
    <property type="entry name" value="AhpC/TSA"/>
</dbReference>
<evidence type="ECO:0000313" key="3">
    <source>
        <dbReference type="Proteomes" id="UP001152599"/>
    </source>
</evidence>
<evidence type="ECO:0000313" key="2">
    <source>
        <dbReference type="EMBL" id="MDG4946326.1"/>
    </source>
</evidence>
<dbReference type="EMBL" id="JANCMU010000004">
    <property type="protein sequence ID" value="MDG4946326.1"/>
    <property type="molecule type" value="Genomic_DNA"/>
</dbReference>
<dbReference type="InterPro" id="IPR050553">
    <property type="entry name" value="Thioredoxin_ResA/DsbE_sf"/>
</dbReference>
<dbReference type="SUPFAM" id="SSF52833">
    <property type="entry name" value="Thioredoxin-like"/>
    <property type="match status" value="1"/>
</dbReference>
<name>A0A9X4MWS7_9FLAO</name>
<dbReference type="InterPro" id="IPR013766">
    <property type="entry name" value="Thioredoxin_domain"/>
</dbReference>
<keyword evidence="3" id="KW-1185">Reference proteome</keyword>
<dbReference type="Proteomes" id="UP001152599">
    <property type="component" value="Unassembled WGS sequence"/>
</dbReference>
<proteinExistence type="predicted"/>
<dbReference type="GO" id="GO:0016491">
    <property type="term" value="F:oxidoreductase activity"/>
    <property type="evidence" value="ECO:0007669"/>
    <property type="project" value="InterPro"/>
</dbReference>
<protein>
    <submittedName>
        <fullName evidence="2">TlpA family protein disulfide reductase</fullName>
    </submittedName>
</protein>
<dbReference type="PANTHER" id="PTHR42852:SF13">
    <property type="entry name" value="PROTEIN DIPZ"/>
    <property type="match status" value="1"/>
</dbReference>